<name>A0A2P2NK71_RHIMU</name>
<dbReference type="AlphaFoldDB" id="A0A2P2NK71"/>
<evidence type="ECO:0000313" key="1">
    <source>
        <dbReference type="EMBL" id="MBX42835.1"/>
    </source>
</evidence>
<proteinExistence type="predicted"/>
<organism evidence="1">
    <name type="scientific">Rhizophora mucronata</name>
    <name type="common">Asiatic mangrove</name>
    <dbReference type="NCBI Taxonomy" id="61149"/>
    <lineage>
        <taxon>Eukaryota</taxon>
        <taxon>Viridiplantae</taxon>
        <taxon>Streptophyta</taxon>
        <taxon>Embryophyta</taxon>
        <taxon>Tracheophyta</taxon>
        <taxon>Spermatophyta</taxon>
        <taxon>Magnoliopsida</taxon>
        <taxon>eudicotyledons</taxon>
        <taxon>Gunneridae</taxon>
        <taxon>Pentapetalae</taxon>
        <taxon>rosids</taxon>
        <taxon>fabids</taxon>
        <taxon>Malpighiales</taxon>
        <taxon>Rhizophoraceae</taxon>
        <taxon>Rhizophora</taxon>
    </lineage>
</organism>
<protein>
    <submittedName>
        <fullName evidence="1">Uncharacterized protein</fullName>
    </submittedName>
</protein>
<accession>A0A2P2NK71</accession>
<sequence>MHPLYTKFHCAFIFTMWNCGTLKRTVIDVD</sequence>
<dbReference type="EMBL" id="GGEC01062351">
    <property type="protein sequence ID" value="MBX42835.1"/>
    <property type="molecule type" value="Transcribed_RNA"/>
</dbReference>
<reference evidence="1" key="1">
    <citation type="submission" date="2018-02" db="EMBL/GenBank/DDBJ databases">
        <title>Rhizophora mucronata_Transcriptome.</title>
        <authorList>
            <person name="Meera S.P."/>
            <person name="Sreeshan A."/>
            <person name="Augustine A."/>
        </authorList>
    </citation>
    <scope>NUCLEOTIDE SEQUENCE</scope>
    <source>
        <tissue evidence="1">Leaf</tissue>
    </source>
</reference>